<dbReference type="NCBIfam" id="TIGR00235">
    <property type="entry name" value="udk"/>
    <property type="match status" value="1"/>
</dbReference>
<gene>
    <name evidence="16 19" type="primary">udk</name>
    <name evidence="19" type="ORF">QE109_02955</name>
</gene>
<feature type="binding site" evidence="16">
    <location>
        <begin position="11"/>
        <end position="18"/>
    </location>
    <ligand>
        <name>ATP</name>
        <dbReference type="ChEBI" id="CHEBI:30616"/>
    </ligand>
</feature>
<keyword evidence="11 16" id="KW-0067">ATP-binding</keyword>
<keyword evidence="7 16" id="KW-0963">Cytoplasm</keyword>
<feature type="domain" description="Phosphoribulokinase/uridine kinase" evidence="18">
    <location>
        <begin position="6"/>
        <end position="191"/>
    </location>
</feature>
<evidence type="ECO:0000256" key="8">
    <source>
        <dbReference type="ARBA" id="ARBA00022679"/>
    </source>
</evidence>
<dbReference type="Proteomes" id="UP001158045">
    <property type="component" value="Unassembled WGS sequence"/>
</dbReference>
<evidence type="ECO:0000313" key="19">
    <source>
        <dbReference type="EMBL" id="MDH8677089.1"/>
    </source>
</evidence>
<dbReference type="InterPro" id="IPR006083">
    <property type="entry name" value="PRK/URK"/>
</dbReference>
<reference evidence="19 20" key="1">
    <citation type="submission" date="2023-04" db="EMBL/GenBank/DDBJ databases">
        <title>Fusibacter bizertensis strain WBS, isolated from littoral bottom sediments of the Arctic seas - biochemical and genomic analysis.</title>
        <authorList>
            <person name="Brioukhanov A.L."/>
        </authorList>
    </citation>
    <scope>NUCLEOTIDE SEQUENCE [LARGE SCALE GENOMIC DNA]</scope>
    <source>
        <strain evidence="19 20">WBS</strain>
    </source>
</reference>
<dbReference type="HAMAP" id="MF_00551">
    <property type="entry name" value="Uridine_kinase"/>
    <property type="match status" value="1"/>
</dbReference>
<evidence type="ECO:0000256" key="14">
    <source>
        <dbReference type="ARBA" id="ARBA00047436"/>
    </source>
</evidence>
<evidence type="ECO:0000256" key="12">
    <source>
        <dbReference type="ARBA" id="ARBA00030641"/>
    </source>
</evidence>
<protein>
    <recommendedName>
        <fullName evidence="6 16">Uridine kinase</fullName>
        <ecNumber evidence="5 16">2.7.1.48</ecNumber>
    </recommendedName>
    <alternativeName>
        <fullName evidence="12 16">Cytidine monophosphokinase</fullName>
    </alternativeName>
    <alternativeName>
        <fullName evidence="13 16">Uridine monophosphokinase</fullName>
    </alternativeName>
</protein>
<dbReference type="InterPro" id="IPR026008">
    <property type="entry name" value="Uridine_kinase"/>
</dbReference>
<evidence type="ECO:0000313" key="20">
    <source>
        <dbReference type="Proteomes" id="UP001158045"/>
    </source>
</evidence>
<dbReference type="Pfam" id="PF00485">
    <property type="entry name" value="PRK"/>
    <property type="match status" value="1"/>
</dbReference>
<comment type="subcellular location">
    <subcellularLocation>
        <location evidence="1 16 17">Cytoplasm</location>
    </subcellularLocation>
</comment>
<comment type="catalytic activity">
    <reaction evidence="15 16 17">
        <text>uridine + ATP = UMP + ADP + H(+)</text>
        <dbReference type="Rhea" id="RHEA:16825"/>
        <dbReference type="ChEBI" id="CHEBI:15378"/>
        <dbReference type="ChEBI" id="CHEBI:16704"/>
        <dbReference type="ChEBI" id="CHEBI:30616"/>
        <dbReference type="ChEBI" id="CHEBI:57865"/>
        <dbReference type="ChEBI" id="CHEBI:456216"/>
        <dbReference type="EC" id="2.7.1.48"/>
    </reaction>
</comment>
<keyword evidence="8 16" id="KW-0808">Transferase</keyword>
<proteinExistence type="inferred from homology"/>
<evidence type="ECO:0000259" key="18">
    <source>
        <dbReference type="Pfam" id="PF00485"/>
    </source>
</evidence>
<comment type="catalytic activity">
    <reaction evidence="14 17">
        <text>cytidine + ATP = CMP + ADP + H(+)</text>
        <dbReference type="Rhea" id="RHEA:24674"/>
        <dbReference type="ChEBI" id="CHEBI:15378"/>
        <dbReference type="ChEBI" id="CHEBI:17562"/>
        <dbReference type="ChEBI" id="CHEBI:30616"/>
        <dbReference type="ChEBI" id="CHEBI:60377"/>
        <dbReference type="ChEBI" id="CHEBI:456216"/>
        <dbReference type="EC" id="2.7.1.48"/>
    </reaction>
</comment>
<evidence type="ECO:0000256" key="16">
    <source>
        <dbReference type="HAMAP-Rule" id="MF_00551"/>
    </source>
</evidence>
<dbReference type="CDD" id="cd02023">
    <property type="entry name" value="UMPK"/>
    <property type="match status" value="1"/>
</dbReference>
<keyword evidence="20" id="KW-1185">Reference proteome</keyword>
<dbReference type="PANTHER" id="PTHR10285">
    <property type="entry name" value="URIDINE KINASE"/>
    <property type="match status" value="1"/>
</dbReference>
<evidence type="ECO:0000256" key="1">
    <source>
        <dbReference type="ARBA" id="ARBA00004496"/>
    </source>
</evidence>
<comment type="pathway">
    <text evidence="3 16 17">Pyrimidine metabolism; CTP biosynthesis via salvage pathway; CTP from cytidine: step 1/3.</text>
</comment>
<evidence type="ECO:0000256" key="11">
    <source>
        <dbReference type="ARBA" id="ARBA00022840"/>
    </source>
</evidence>
<evidence type="ECO:0000256" key="2">
    <source>
        <dbReference type="ARBA" id="ARBA00004690"/>
    </source>
</evidence>
<evidence type="ECO:0000256" key="9">
    <source>
        <dbReference type="ARBA" id="ARBA00022741"/>
    </source>
</evidence>
<evidence type="ECO:0000256" key="13">
    <source>
        <dbReference type="ARBA" id="ARBA00031452"/>
    </source>
</evidence>
<sequence length="208" mass="23870">MSKPVVIGVSGGTGSGKSTVAKAIFKSLPDENILIIEQDAYYKDQSELTYEERVKTNYDHPLAFDTGLLIEHIKQLCEHQSIEKPIYNFSKHNRETETICIQSKDIIIIEGIMILEDERLRNLMDIKIFVDTDADVRIIRRITRDINERGRTLDSVIEQYLTTVKPAHEQFIEPTKKYADIIIPEGGYNKVAIDIMTTKVMSIIREKQ</sequence>
<comment type="pathway">
    <text evidence="2 16 17">Pyrimidine metabolism; UMP biosynthesis via salvage pathway; UMP from uridine: step 1/1.</text>
</comment>
<evidence type="ECO:0000256" key="10">
    <source>
        <dbReference type="ARBA" id="ARBA00022777"/>
    </source>
</evidence>
<comment type="caution">
    <text evidence="19">The sequence shown here is derived from an EMBL/GenBank/DDBJ whole genome shotgun (WGS) entry which is preliminary data.</text>
</comment>
<evidence type="ECO:0000256" key="7">
    <source>
        <dbReference type="ARBA" id="ARBA00022490"/>
    </source>
</evidence>
<keyword evidence="9 16" id="KW-0547">Nucleotide-binding</keyword>
<accession>A0ABT6N9L3</accession>
<dbReference type="InterPro" id="IPR000764">
    <property type="entry name" value="Uridine_kinase-like"/>
</dbReference>
<dbReference type="InterPro" id="IPR027417">
    <property type="entry name" value="P-loop_NTPase"/>
</dbReference>
<name>A0ABT6N9L3_9FIRM</name>
<evidence type="ECO:0000256" key="6">
    <source>
        <dbReference type="ARBA" id="ARBA00021478"/>
    </source>
</evidence>
<evidence type="ECO:0000256" key="15">
    <source>
        <dbReference type="ARBA" id="ARBA00048909"/>
    </source>
</evidence>
<keyword evidence="10 16" id="KW-0418">Kinase</keyword>
<dbReference type="NCBIfam" id="NF004018">
    <property type="entry name" value="PRK05480.1"/>
    <property type="match status" value="1"/>
</dbReference>
<dbReference type="GO" id="GO:0004849">
    <property type="term" value="F:uridine kinase activity"/>
    <property type="evidence" value="ECO:0007669"/>
    <property type="project" value="UniProtKB-EC"/>
</dbReference>
<evidence type="ECO:0000256" key="4">
    <source>
        <dbReference type="ARBA" id="ARBA00005408"/>
    </source>
</evidence>
<dbReference type="EC" id="2.7.1.48" evidence="5 16"/>
<dbReference type="PRINTS" id="PR00988">
    <property type="entry name" value="URIDINKINASE"/>
</dbReference>
<evidence type="ECO:0000256" key="5">
    <source>
        <dbReference type="ARBA" id="ARBA00012137"/>
    </source>
</evidence>
<organism evidence="19 20">
    <name type="scientific">Fusibacter bizertensis</name>
    <dbReference type="NCBI Taxonomy" id="1488331"/>
    <lineage>
        <taxon>Bacteria</taxon>
        <taxon>Bacillati</taxon>
        <taxon>Bacillota</taxon>
        <taxon>Clostridia</taxon>
        <taxon>Eubacteriales</taxon>
        <taxon>Eubacteriales Family XII. Incertae Sedis</taxon>
        <taxon>Fusibacter</taxon>
    </lineage>
</organism>
<evidence type="ECO:0000256" key="17">
    <source>
        <dbReference type="RuleBase" id="RU003825"/>
    </source>
</evidence>
<comment type="similarity">
    <text evidence="4 16 17">Belongs to the uridine kinase family.</text>
</comment>
<dbReference type="SUPFAM" id="SSF52540">
    <property type="entry name" value="P-loop containing nucleoside triphosphate hydrolases"/>
    <property type="match status" value="1"/>
</dbReference>
<dbReference type="EMBL" id="JARYZI010000001">
    <property type="protein sequence ID" value="MDH8677089.1"/>
    <property type="molecule type" value="Genomic_DNA"/>
</dbReference>
<evidence type="ECO:0000256" key="3">
    <source>
        <dbReference type="ARBA" id="ARBA00004784"/>
    </source>
</evidence>
<dbReference type="RefSeq" id="WP_281092885.1">
    <property type="nucleotide sequence ID" value="NZ_JARYZI010000001.1"/>
</dbReference>
<dbReference type="Gene3D" id="3.40.50.300">
    <property type="entry name" value="P-loop containing nucleotide triphosphate hydrolases"/>
    <property type="match status" value="1"/>
</dbReference>